<name>A0A5B7FDW0_PORTR</name>
<feature type="compositionally biased region" description="Pro residues" evidence="1">
    <location>
        <begin position="37"/>
        <end position="47"/>
    </location>
</feature>
<dbReference type="EMBL" id="VSRR010005530">
    <property type="protein sequence ID" value="MPC42684.1"/>
    <property type="molecule type" value="Genomic_DNA"/>
</dbReference>
<gene>
    <name evidence="2" type="ORF">E2C01_036311</name>
</gene>
<feature type="region of interest" description="Disordered" evidence="1">
    <location>
        <begin position="1"/>
        <end position="59"/>
    </location>
</feature>
<proteinExistence type="predicted"/>
<evidence type="ECO:0000313" key="3">
    <source>
        <dbReference type="Proteomes" id="UP000324222"/>
    </source>
</evidence>
<dbReference type="Proteomes" id="UP000324222">
    <property type="component" value="Unassembled WGS sequence"/>
</dbReference>
<reference evidence="2 3" key="1">
    <citation type="submission" date="2019-05" db="EMBL/GenBank/DDBJ databases">
        <title>Another draft genome of Portunus trituberculatus and its Hox gene families provides insights of decapod evolution.</title>
        <authorList>
            <person name="Jeong J.-H."/>
            <person name="Song I."/>
            <person name="Kim S."/>
            <person name="Choi T."/>
            <person name="Kim D."/>
            <person name="Ryu S."/>
            <person name="Kim W."/>
        </authorList>
    </citation>
    <scope>NUCLEOTIDE SEQUENCE [LARGE SCALE GENOMIC DNA]</scope>
    <source>
        <tissue evidence="2">Muscle</tissue>
    </source>
</reference>
<sequence>MRRVASRGLTGLRARTQHNTPTAPEPVSSRRTQPLTTPTPAPPPPSALPASLTPDTPLPALTCRHPAILQPLLHPCAPMPHTQTDRQVDI</sequence>
<accession>A0A5B7FDW0</accession>
<evidence type="ECO:0000313" key="2">
    <source>
        <dbReference type="EMBL" id="MPC42684.1"/>
    </source>
</evidence>
<comment type="caution">
    <text evidence="2">The sequence shown here is derived from an EMBL/GenBank/DDBJ whole genome shotgun (WGS) entry which is preliminary data.</text>
</comment>
<evidence type="ECO:0000256" key="1">
    <source>
        <dbReference type="SAM" id="MobiDB-lite"/>
    </source>
</evidence>
<keyword evidence="3" id="KW-1185">Reference proteome</keyword>
<organism evidence="2 3">
    <name type="scientific">Portunus trituberculatus</name>
    <name type="common">Swimming crab</name>
    <name type="synonym">Neptunus trituberculatus</name>
    <dbReference type="NCBI Taxonomy" id="210409"/>
    <lineage>
        <taxon>Eukaryota</taxon>
        <taxon>Metazoa</taxon>
        <taxon>Ecdysozoa</taxon>
        <taxon>Arthropoda</taxon>
        <taxon>Crustacea</taxon>
        <taxon>Multicrustacea</taxon>
        <taxon>Malacostraca</taxon>
        <taxon>Eumalacostraca</taxon>
        <taxon>Eucarida</taxon>
        <taxon>Decapoda</taxon>
        <taxon>Pleocyemata</taxon>
        <taxon>Brachyura</taxon>
        <taxon>Eubrachyura</taxon>
        <taxon>Portunoidea</taxon>
        <taxon>Portunidae</taxon>
        <taxon>Portuninae</taxon>
        <taxon>Portunus</taxon>
    </lineage>
</organism>
<dbReference type="AlphaFoldDB" id="A0A5B7FDW0"/>
<protein>
    <submittedName>
        <fullName evidence="2">Uncharacterized protein</fullName>
    </submittedName>
</protein>